<organism evidence="4 5">
    <name type="scientific">[Myrmecia] bisecta</name>
    <dbReference type="NCBI Taxonomy" id="41462"/>
    <lineage>
        <taxon>Eukaryota</taxon>
        <taxon>Viridiplantae</taxon>
        <taxon>Chlorophyta</taxon>
        <taxon>core chlorophytes</taxon>
        <taxon>Trebouxiophyceae</taxon>
        <taxon>Trebouxiales</taxon>
        <taxon>Trebouxiaceae</taxon>
        <taxon>Myrmecia</taxon>
    </lineage>
</organism>
<feature type="region of interest" description="Disordered" evidence="1">
    <location>
        <begin position="603"/>
        <end position="625"/>
    </location>
</feature>
<protein>
    <submittedName>
        <fullName evidence="4">Uncharacterized protein</fullName>
    </submittedName>
</protein>
<evidence type="ECO:0000259" key="3">
    <source>
        <dbReference type="Pfam" id="PF16655"/>
    </source>
</evidence>
<dbReference type="Gene3D" id="3.60.21.70">
    <property type="entry name" value="PhoD-like phosphatase"/>
    <property type="match status" value="1"/>
</dbReference>
<comment type="caution">
    <text evidence="4">The sequence shown here is derived from an EMBL/GenBank/DDBJ whole genome shotgun (WGS) entry which is preliminary data.</text>
</comment>
<dbReference type="InterPro" id="IPR018946">
    <property type="entry name" value="PhoD-like_MPP"/>
</dbReference>
<keyword evidence="5" id="KW-1185">Reference proteome</keyword>
<dbReference type="AlphaFoldDB" id="A0AAW1PU28"/>
<dbReference type="SUPFAM" id="SSF56300">
    <property type="entry name" value="Metallo-dependent phosphatases"/>
    <property type="match status" value="1"/>
</dbReference>
<dbReference type="InterPro" id="IPR032093">
    <property type="entry name" value="PhoD_N"/>
</dbReference>
<proteinExistence type="predicted"/>
<evidence type="ECO:0000313" key="5">
    <source>
        <dbReference type="Proteomes" id="UP001489004"/>
    </source>
</evidence>
<reference evidence="4 5" key="1">
    <citation type="journal article" date="2024" name="Nat. Commun.">
        <title>Phylogenomics reveals the evolutionary origins of lichenization in chlorophyte algae.</title>
        <authorList>
            <person name="Puginier C."/>
            <person name="Libourel C."/>
            <person name="Otte J."/>
            <person name="Skaloud P."/>
            <person name="Haon M."/>
            <person name="Grisel S."/>
            <person name="Petersen M."/>
            <person name="Berrin J.G."/>
            <person name="Delaux P.M."/>
            <person name="Dal Grande F."/>
            <person name="Keller J."/>
        </authorList>
    </citation>
    <scope>NUCLEOTIDE SEQUENCE [LARGE SCALE GENOMIC DNA]</scope>
    <source>
        <strain evidence="4 5">SAG 2043</strain>
    </source>
</reference>
<dbReference type="InterPro" id="IPR038607">
    <property type="entry name" value="PhoD-like_sf"/>
</dbReference>
<dbReference type="InterPro" id="IPR052900">
    <property type="entry name" value="Phospholipid_Metab_Enz"/>
</dbReference>
<dbReference type="Pfam" id="PF09423">
    <property type="entry name" value="PhoD"/>
    <property type="match status" value="1"/>
</dbReference>
<feature type="region of interest" description="Disordered" evidence="1">
    <location>
        <begin position="640"/>
        <end position="681"/>
    </location>
</feature>
<dbReference type="Pfam" id="PF16655">
    <property type="entry name" value="PhoD_N"/>
    <property type="match status" value="1"/>
</dbReference>
<dbReference type="CDD" id="cd07389">
    <property type="entry name" value="MPP_PhoD"/>
    <property type="match status" value="1"/>
</dbReference>
<dbReference type="PANTHER" id="PTHR43606">
    <property type="entry name" value="PHOSPHATASE, PUTATIVE (AFU_ORTHOLOGUE AFUA_6G08710)-RELATED"/>
    <property type="match status" value="1"/>
</dbReference>
<feature type="domain" description="PhoD-like phosphatase metallophosphatase" evidence="2">
    <location>
        <begin position="91"/>
        <end position="571"/>
    </location>
</feature>
<name>A0AAW1PU28_9CHLO</name>
<dbReference type="PANTHER" id="PTHR43606:SF2">
    <property type="entry name" value="ALKALINE PHOSPHATASE FAMILY PROTEIN (AFU_ORTHOLOGUE AFUA_5G03860)"/>
    <property type="match status" value="1"/>
</dbReference>
<dbReference type="InterPro" id="IPR029052">
    <property type="entry name" value="Metallo-depent_PP-like"/>
</dbReference>
<accession>A0AAW1PU28</accession>
<dbReference type="EMBL" id="JALJOR010000009">
    <property type="protein sequence ID" value="KAK9811379.1"/>
    <property type="molecule type" value="Genomic_DNA"/>
</dbReference>
<evidence type="ECO:0000256" key="1">
    <source>
        <dbReference type="SAM" id="MobiDB-lite"/>
    </source>
</evidence>
<evidence type="ECO:0000313" key="4">
    <source>
        <dbReference type="EMBL" id="KAK9811379.1"/>
    </source>
</evidence>
<sequence length="681" mass="75945">MNQDRRVLYALHFVYVTYYVSENASPSSAPAKTGLFVTSAARDFTVKVDVCGLSPQTRYYYSFAVGKVPSAVGTFKLPAAPGNKQESLKYAIFSCSNWPSGYFNVYDQASSYPLDFWMHVGDFIYESGVTEGAATTSIRFQEPPAGLQPQSEILSRSDYRRRYATYRQDPALQKLASAAPHIHIWDDHEITNDWYCCGADNHQPNEGDWLERLQRGIQVFYEWMPVRETRQADYTPSNAEFPNGVRIPVRDGPFNDPTRRFYDLERSFQFGDLATLIVTEDRVRRYPQYAGWGGSSNALDTGTQYNRSLSIQSLVNSSSIDSWKTDGTEAKLLAYREMTEKLRNNPNATMFGDDQFAFIEKIIRSSVANGTQWQLVGTQSLVLDWYWADLEAAIQQVRASGDEVTAAMWQQALYNITHPNNTYIQSSNAASMRYTKGTAQPVTPSVLLDGMAMVALGRYKINWWWDNWAGYQADRNRFLDILSLAPNAIVYSGDLHTSHAGLLKHNNKTVAAEFMGPGVTSTLFVDGQYGYVPSRMLETGLLLSNPGMRYANVRDKGFMLATLTHEKQHMEYIYADVSTPSYVGSCEVAFDYYSTDAAQSAGQSGVSASSVNPSNRAFVPAPSSAPGTLNREFVPSICDPIPPQRLADKVPATKFGQSSSELPPGGEPWGSRRPSRRAAGQ</sequence>
<dbReference type="Proteomes" id="UP001489004">
    <property type="component" value="Unassembled WGS sequence"/>
</dbReference>
<dbReference type="Gene3D" id="2.60.40.380">
    <property type="entry name" value="Purple acid phosphatase-like, N-terminal"/>
    <property type="match status" value="1"/>
</dbReference>
<gene>
    <name evidence="4" type="ORF">WJX72_002906</name>
</gene>
<evidence type="ECO:0000259" key="2">
    <source>
        <dbReference type="Pfam" id="PF09423"/>
    </source>
</evidence>
<feature type="domain" description="Phospholipase D N-terminal" evidence="3">
    <location>
        <begin position="15"/>
        <end position="76"/>
    </location>
</feature>